<evidence type="ECO:0000256" key="6">
    <source>
        <dbReference type="SAM" id="Coils"/>
    </source>
</evidence>
<keyword evidence="3" id="KW-0378">Hydrolase</keyword>
<evidence type="ECO:0000256" key="2">
    <source>
        <dbReference type="ARBA" id="ARBA00022670"/>
    </source>
</evidence>
<keyword evidence="1" id="KW-1188">Viral release from host cell</keyword>
<protein>
    <submittedName>
        <fullName evidence="8">Prohead serine protease</fullName>
    </submittedName>
</protein>
<keyword evidence="6" id="KW-0175">Coiled coil</keyword>
<dbReference type="GO" id="GO:0006508">
    <property type="term" value="P:proteolysis"/>
    <property type="evidence" value="ECO:0007669"/>
    <property type="project" value="UniProtKB-KW"/>
</dbReference>
<feature type="coiled-coil region" evidence="6">
    <location>
        <begin position="183"/>
        <end position="217"/>
    </location>
</feature>
<dbReference type="GO" id="GO:0046797">
    <property type="term" value="P:viral procapsid maturation"/>
    <property type="evidence" value="ECO:0007669"/>
    <property type="project" value="UniProtKB-KW"/>
</dbReference>
<dbReference type="InterPro" id="IPR054613">
    <property type="entry name" value="Peptidase_S78_dom"/>
</dbReference>
<evidence type="ECO:0000256" key="5">
    <source>
        <dbReference type="ARBA" id="ARBA00023045"/>
    </source>
</evidence>
<name>A0A8S5M9P7_9CAUD</name>
<dbReference type="Pfam" id="PF04586">
    <property type="entry name" value="Peptidase_S78"/>
    <property type="match status" value="1"/>
</dbReference>
<keyword evidence="5" id="KW-1273">Viral capsid maturation</keyword>
<keyword evidence="4" id="KW-0118">Viral capsid assembly</keyword>
<evidence type="ECO:0000259" key="7">
    <source>
        <dbReference type="Pfam" id="PF04586"/>
    </source>
</evidence>
<keyword evidence="2 8" id="KW-0645">Protease</keyword>
<evidence type="ECO:0000256" key="1">
    <source>
        <dbReference type="ARBA" id="ARBA00022612"/>
    </source>
</evidence>
<reference evidence="8" key="1">
    <citation type="journal article" date="2021" name="Proc. Natl. Acad. Sci. U.S.A.">
        <title>A Catalog of Tens of Thousands of Viruses from Human Metagenomes Reveals Hidden Associations with Chronic Diseases.</title>
        <authorList>
            <person name="Tisza M.J."/>
            <person name="Buck C.B."/>
        </authorList>
    </citation>
    <scope>NUCLEOTIDE SEQUENCE</scope>
    <source>
        <strain evidence="8">Ct1Js5</strain>
    </source>
</reference>
<evidence type="ECO:0000256" key="4">
    <source>
        <dbReference type="ARBA" id="ARBA00022950"/>
    </source>
</evidence>
<sequence>MPKFILNDEAVVNSHGFRILTAGIDLTRFKLNPVMLDGHIRSNQTVIGSWKDITIEEGKLFAEPLFDMEDENAKLIAGKVERGVIKGASMGIYFSEKDLSYKDNVVTLTKCILAEVSIVAVPSNANALRLHMDGKELTEKEINELCLSLANTTINTDNNMKLQLTQLALVALGMSASTKELSADEIESAILALSKSRDELQEKLTLSEEQLNAFVNKEKAQKAALTVQMLDEAVKSGKITADKRQTFADLAAKDFELAKATLEALPAKKNFSTGVTTPAGTTGVATMDDFQKLSLDDKLAFKNSNPEAYQKLVASI</sequence>
<proteinExistence type="predicted"/>
<evidence type="ECO:0000313" key="8">
    <source>
        <dbReference type="EMBL" id="DAD78807.1"/>
    </source>
</evidence>
<dbReference type="EMBL" id="BK014852">
    <property type="protein sequence ID" value="DAD78807.1"/>
    <property type="molecule type" value="Genomic_DNA"/>
</dbReference>
<accession>A0A8S5M9P7</accession>
<organism evidence="8">
    <name type="scientific">Myoviridae sp. ct1Js5</name>
    <dbReference type="NCBI Taxonomy" id="2826601"/>
    <lineage>
        <taxon>Viruses</taxon>
        <taxon>Duplodnaviria</taxon>
        <taxon>Heunggongvirae</taxon>
        <taxon>Uroviricota</taxon>
        <taxon>Caudoviricetes</taxon>
    </lineage>
</organism>
<dbReference type="GO" id="GO:0008233">
    <property type="term" value="F:peptidase activity"/>
    <property type="evidence" value="ECO:0007669"/>
    <property type="project" value="UniProtKB-KW"/>
</dbReference>
<evidence type="ECO:0000256" key="3">
    <source>
        <dbReference type="ARBA" id="ARBA00022801"/>
    </source>
</evidence>
<feature type="domain" description="Prohead serine protease" evidence="7">
    <location>
        <begin position="44"/>
        <end position="127"/>
    </location>
</feature>